<dbReference type="EnsemblPlants" id="PGSC0003DMT400096720">
    <property type="protein sequence ID" value="PGSC0003DMT400096720"/>
    <property type="gene ID" value="PGSC0003DMG400046291"/>
</dbReference>
<accession>M1DZ34</accession>
<name>M1DZ34_SOLTU</name>
<protein>
    <recommendedName>
        <fullName evidence="4">Polyprotein protein</fullName>
    </recommendedName>
</protein>
<sequence>MVQLHPKSRLKKFPQRVENANKDKTSELSDASTDNDYFYRNDPNQTDSEGLESDDDELAIAQRAKRRTKRLNDPSRIRTSHPTTPTTPVLEQEMVLEPLVQGHPPKSVNRVKAEGLRTILEEKRLSIDGVIDRHSEIMHCLSLPRLYHQPHKDKPGYNHGCRDTHACKAKQHLTSIPVLITELCKRARVPRDAERYVEVIPTVSTNIRRIKVEYLKDQAERKKTTSVELVSAESVPAEALLPTPTPGLSVKSITTTTIADIRGSSVVAPPPRPTAAIVVSRPLLTQASLIQIGQLALSADHQYASLKTFIPEMIQAALSNNVTLLSITIEELVAKIVVLDIPNAPEIPRTTTGHGDRVEQVADPELEEETDEEMCEEIEGAADANIAETEQIIIDIVVHASLAKASMAESSEAGPSGVISSSNATD</sequence>
<evidence type="ECO:0000313" key="3">
    <source>
        <dbReference type="Proteomes" id="UP000011115"/>
    </source>
</evidence>
<dbReference type="PANTHER" id="PTHR33180:SF31">
    <property type="entry name" value="POLYPROTEIN PROTEIN"/>
    <property type="match status" value="1"/>
</dbReference>
<dbReference type="HOGENOM" id="CLU_029307_12_2_1"/>
<evidence type="ECO:0008006" key="4">
    <source>
        <dbReference type="Google" id="ProtNLM"/>
    </source>
</evidence>
<dbReference type="Gramene" id="PGSC0003DMT400096720">
    <property type="protein sequence ID" value="PGSC0003DMT400096720"/>
    <property type="gene ID" value="PGSC0003DMG400046291"/>
</dbReference>
<feature type="region of interest" description="Disordered" evidence="1">
    <location>
        <begin position="1"/>
        <end position="90"/>
    </location>
</feature>
<reference evidence="2" key="2">
    <citation type="submission" date="2015-06" db="UniProtKB">
        <authorList>
            <consortium name="EnsemblPlants"/>
        </authorList>
    </citation>
    <scope>IDENTIFICATION</scope>
    <source>
        <strain evidence="2">DM1-3 516 R44</strain>
    </source>
</reference>
<dbReference type="InParanoid" id="M1DZ34"/>
<evidence type="ECO:0000313" key="2">
    <source>
        <dbReference type="EnsemblPlants" id="PGSC0003DMT400096720"/>
    </source>
</evidence>
<organism evidence="2 3">
    <name type="scientific">Solanum tuberosum</name>
    <name type="common">Potato</name>
    <dbReference type="NCBI Taxonomy" id="4113"/>
    <lineage>
        <taxon>Eukaryota</taxon>
        <taxon>Viridiplantae</taxon>
        <taxon>Streptophyta</taxon>
        <taxon>Embryophyta</taxon>
        <taxon>Tracheophyta</taxon>
        <taxon>Spermatophyta</taxon>
        <taxon>Magnoliopsida</taxon>
        <taxon>eudicotyledons</taxon>
        <taxon>Gunneridae</taxon>
        <taxon>Pentapetalae</taxon>
        <taxon>asterids</taxon>
        <taxon>lamiids</taxon>
        <taxon>Solanales</taxon>
        <taxon>Solanaceae</taxon>
        <taxon>Solanoideae</taxon>
        <taxon>Solaneae</taxon>
        <taxon>Solanum</taxon>
    </lineage>
</organism>
<feature type="compositionally biased region" description="Polar residues" evidence="1">
    <location>
        <begin position="80"/>
        <end position="89"/>
    </location>
</feature>
<dbReference type="AlphaFoldDB" id="M1DZ34"/>
<dbReference type="Proteomes" id="UP000011115">
    <property type="component" value="Unassembled WGS sequence"/>
</dbReference>
<evidence type="ECO:0000256" key="1">
    <source>
        <dbReference type="SAM" id="MobiDB-lite"/>
    </source>
</evidence>
<feature type="compositionally biased region" description="Basic residues" evidence="1">
    <location>
        <begin position="1"/>
        <end position="14"/>
    </location>
</feature>
<feature type="compositionally biased region" description="Acidic residues" evidence="1">
    <location>
        <begin position="49"/>
        <end position="58"/>
    </location>
</feature>
<reference evidence="3" key="1">
    <citation type="journal article" date="2011" name="Nature">
        <title>Genome sequence and analysis of the tuber crop potato.</title>
        <authorList>
            <consortium name="The Potato Genome Sequencing Consortium"/>
        </authorList>
    </citation>
    <scope>NUCLEOTIDE SEQUENCE [LARGE SCALE GENOMIC DNA]</scope>
    <source>
        <strain evidence="3">cv. DM1-3 516 R44</strain>
    </source>
</reference>
<dbReference type="PaxDb" id="4113-PGSC0003DMT400096720"/>
<proteinExistence type="predicted"/>
<dbReference type="PANTHER" id="PTHR33180">
    <property type="entry name" value="PHOTOSYSTEM II CP43 REACTION CENTER PROTEIN"/>
    <property type="match status" value="1"/>
</dbReference>
<keyword evidence="3" id="KW-1185">Reference proteome</keyword>